<reference evidence="3" key="1">
    <citation type="submission" date="2023-07" db="EMBL/GenBank/DDBJ databases">
        <authorList>
            <consortium name="AG Swart"/>
            <person name="Singh M."/>
            <person name="Singh A."/>
            <person name="Seah K."/>
            <person name="Emmerich C."/>
        </authorList>
    </citation>
    <scope>NUCLEOTIDE SEQUENCE</scope>
    <source>
        <strain evidence="3">DP1</strain>
    </source>
</reference>
<feature type="domain" description="RING-type" evidence="2">
    <location>
        <begin position="131"/>
        <end position="172"/>
    </location>
</feature>
<evidence type="ECO:0000313" key="3">
    <source>
        <dbReference type="EMBL" id="CAI2365221.1"/>
    </source>
</evidence>
<protein>
    <recommendedName>
        <fullName evidence="2">RING-type domain-containing protein</fullName>
    </recommendedName>
</protein>
<dbReference type="InterPro" id="IPR013083">
    <property type="entry name" value="Znf_RING/FYVE/PHD"/>
</dbReference>
<dbReference type="Proteomes" id="UP001295684">
    <property type="component" value="Unassembled WGS sequence"/>
</dbReference>
<dbReference type="Gene3D" id="3.30.40.10">
    <property type="entry name" value="Zinc/RING finger domain, C3HC4 (zinc finger)"/>
    <property type="match status" value="1"/>
</dbReference>
<organism evidence="3 4">
    <name type="scientific">Euplotes crassus</name>
    <dbReference type="NCBI Taxonomy" id="5936"/>
    <lineage>
        <taxon>Eukaryota</taxon>
        <taxon>Sar</taxon>
        <taxon>Alveolata</taxon>
        <taxon>Ciliophora</taxon>
        <taxon>Intramacronucleata</taxon>
        <taxon>Spirotrichea</taxon>
        <taxon>Hypotrichia</taxon>
        <taxon>Euplotida</taxon>
        <taxon>Euplotidae</taxon>
        <taxon>Moneuplotes</taxon>
    </lineage>
</organism>
<accession>A0AAD1XBU9</accession>
<evidence type="ECO:0000259" key="2">
    <source>
        <dbReference type="PROSITE" id="PS50089"/>
    </source>
</evidence>
<sequence>MSEDSDSSLDNDFYFSSETDVDDFEGIEDFEMERYLEHFGLEMSENVPQGFPIWAFCKHCQFLKNFATELGICPENEECEIGKTSLCSIPIPTESEEATNSNEKTEDQKTLEGLKNTLSTTELEKLEKFDCQICYEIMDPNLSIMATCCSRTWCFNCIIRSLKERDTCPNCRKPLARGNLRHNTKLLDLFEGMTGKKRSSGCKIGGKKPDKYCNECEIVFCEDCKEEHKAHETKGAKSLFESIINSIKSSMRFHQIMNEKLLEVYEGEEFTESVKEDYVKAFERTLNDQAKKVRLKYRYDFLNISERIFGYQLDRGNLEEEFDKLLGAEKFEHIPDLILLRKNCRERDLDHKNYVVDMMHLLNLSINDFLEYKPISVKFETIPEQTLIKQLLTLKHLKISLVIAPEHQSAKLSLKIDFDSSTKAKIDQMLLSITSPPPNMPKLSQRHKNMLADIYRSYYSFGKISIDSMAVTHSCKDTFERNESEKSEDGEEPRMDFSPYHPLILGKISIPSKKVTVELSLNPMTSLLQN</sequence>
<dbReference type="SUPFAM" id="SSF57845">
    <property type="entry name" value="B-box zinc-binding domain"/>
    <property type="match status" value="1"/>
</dbReference>
<dbReference type="InterPro" id="IPR050143">
    <property type="entry name" value="TRIM/RBCC"/>
</dbReference>
<dbReference type="EMBL" id="CAMPGE010006378">
    <property type="protein sequence ID" value="CAI2365221.1"/>
    <property type="molecule type" value="Genomic_DNA"/>
</dbReference>
<dbReference type="AlphaFoldDB" id="A0AAD1XBU9"/>
<comment type="caution">
    <text evidence="3">The sequence shown here is derived from an EMBL/GenBank/DDBJ whole genome shotgun (WGS) entry which is preliminary data.</text>
</comment>
<keyword evidence="1" id="KW-0862">Zinc</keyword>
<dbReference type="PANTHER" id="PTHR24103">
    <property type="entry name" value="E3 UBIQUITIN-PROTEIN LIGASE TRIM"/>
    <property type="match status" value="1"/>
</dbReference>
<keyword evidence="1" id="KW-0479">Metal-binding</keyword>
<dbReference type="PROSITE" id="PS50089">
    <property type="entry name" value="ZF_RING_2"/>
    <property type="match status" value="1"/>
</dbReference>
<keyword evidence="1" id="KW-0863">Zinc-finger</keyword>
<dbReference type="InterPro" id="IPR001841">
    <property type="entry name" value="Znf_RING"/>
</dbReference>
<name>A0AAD1XBU9_EUPCR</name>
<keyword evidence="4" id="KW-1185">Reference proteome</keyword>
<dbReference type="SUPFAM" id="SSF57850">
    <property type="entry name" value="RING/U-box"/>
    <property type="match status" value="1"/>
</dbReference>
<evidence type="ECO:0000313" key="4">
    <source>
        <dbReference type="Proteomes" id="UP001295684"/>
    </source>
</evidence>
<gene>
    <name evidence="3" type="ORF">ECRASSUSDP1_LOCUS6571</name>
</gene>
<proteinExistence type="predicted"/>
<evidence type="ECO:0000256" key="1">
    <source>
        <dbReference type="PROSITE-ProRule" id="PRU00175"/>
    </source>
</evidence>
<dbReference type="GO" id="GO:0008270">
    <property type="term" value="F:zinc ion binding"/>
    <property type="evidence" value="ECO:0007669"/>
    <property type="project" value="UniProtKB-KW"/>
</dbReference>